<sequence length="259" mass="29184">MRKFFFFVLLYAFSTAITLVVLRSGSVLGAHTQISGAPPDGIEENQVPDDLSFYDMLQNWVRPEGPPKVGLQVGHWKNDEVPEELKKLKDNTGASGGGKWEWEVNHEIATLAAEILRKEGVEVDIIPATVPPGYWADVFLAIHADGNEDTSKSGYKFATPWRDFTRRSDTLVALLTKYYEAATKMERDPNITRNMRGYYAFAWWKYEHTIHPMTTAAIAETGFLTSAHDRMFLINSPQIPATAIADAIIEYLETQGLLW</sequence>
<dbReference type="EMBL" id="MGGM01000023">
    <property type="protein sequence ID" value="OGM28910.1"/>
    <property type="molecule type" value="Genomic_DNA"/>
</dbReference>
<dbReference type="STRING" id="1802500.A2801_03050"/>
<dbReference type="InterPro" id="IPR050695">
    <property type="entry name" value="N-acetylmuramoyl_amidase_3"/>
</dbReference>
<dbReference type="InterPro" id="IPR002508">
    <property type="entry name" value="MurNAc-LAA_cat"/>
</dbReference>
<dbReference type="GO" id="GO:0030288">
    <property type="term" value="C:outer membrane-bounded periplasmic space"/>
    <property type="evidence" value="ECO:0007669"/>
    <property type="project" value="TreeGrafter"/>
</dbReference>
<comment type="caution">
    <text evidence="3">The sequence shown here is derived from an EMBL/GenBank/DDBJ whole genome shotgun (WGS) entry which is preliminary data.</text>
</comment>
<dbReference type="Proteomes" id="UP000177263">
    <property type="component" value="Unassembled WGS sequence"/>
</dbReference>
<keyword evidence="1" id="KW-0378">Hydrolase</keyword>
<reference evidence="3 4" key="1">
    <citation type="journal article" date="2016" name="Nat. Commun.">
        <title>Thousands of microbial genomes shed light on interconnected biogeochemical processes in an aquifer system.</title>
        <authorList>
            <person name="Anantharaman K."/>
            <person name="Brown C.T."/>
            <person name="Hug L.A."/>
            <person name="Sharon I."/>
            <person name="Castelle C.J."/>
            <person name="Probst A.J."/>
            <person name="Thomas B.C."/>
            <person name="Singh A."/>
            <person name="Wilkins M.J."/>
            <person name="Karaoz U."/>
            <person name="Brodie E.L."/>
            <person name="Williams K.H."/>
            <person name="Hubbard S.S."/>
            <person name="Banfield J.F."/>
        </authorList>
    </citation>
    <scope>NUCLEOTIDE SEQUENCE [LARGE SCALE GENOMIC DNA]</scope>
</reference>
<dbReference type="PANTHER" id="PTHR30404:SF0">
    <property type="entry name" value="N-ACETYLMURAMOYL-L-ALANINE AMIDASE AMIC"/>
    <property type="match status" value="1"/>
</dbReference>
<dbReference type="GO" id="GO:0009253">
    <property type="term" value="P:peptidoglycan catabolic process"/>
    <property type="evidence" value="ECO:0007669"/>
    <property type="project" value="InterPro"/>
</dbReference>
<evidence type="ECO:0000256" key="1">
    <source>
        <dbReference type="ARBA" id="ARBA00022801"/>
    </source>
</evidence>
<dbReference type="PANTHER" id="PTHR30404">
    <property type="entry name" value="N-ACETYLMURAMOYL-L-ALANINE AMIDASE"/>
    <property type="match status" value="1"/>
</dbReference>
<organism evidence="3 4">
    <name type="scientific">Candidatus Woesebacteria bacterium RIFCSPHIGHO2_01_FULL_41_10</name>
    <dbReference type="NCBI Taxonomy" id="1802500"/>
    <lineage>
        <taxon>Bacteria</taxon>
        <taxon>Candidatus Woeseibacteriota</taxon>
    </lineage>
</organism>
<name>A0A1F7YNZ2_9BACT</name>
<evidence type="ECO:0000313" key="3">
    <source>
        <dbReference type="EMBL" id="OGM28910.1"/>
    </source>
</evidence>
<dbReference type="GO" id="GO:0008745">
    <property type="term" value="F:N-acetylmuramoyl-L-alanine amidase activity"/>
    <property type="evidence" value="ECO:0007669"/>
    <property type="project" value="InterPro"/>
</dbReference>
<dbReference type="AlphaFoldDB" id="A0A1F7YNZ2"/>
<protein>
    <recommendedName>
        <fullName evidence="2">MurNAc-LAA domain-containing protein</fullName>
    </recommendedName>
</protein>
<dbReference type="Gene3D" id="3.40.630.40">
    <property type="entry name" value="Zn-dependent exopeptidases"/>
    <property type="match status" value="1"/>
</dbReference>
<evidence type="ECO:0000313" key="4">
    <source>
        <dbReference type="Proteomes" id="UP000177263"/>
    </source>
</evidence>
<proteinExistence type="predicted"/>
<dbReference type="SUPFAM" id="SSF53187">
    <property type="entry name" value="Zn-dependent exopeptidases"/>
    <property type="match status" value="1"/>
</dbReference>
<gene>
    <name evidence="3" type="ORF">A2801_03050</name>
</gene>
<feature type="domain" description="MurNAc-LAA" evidence="2">
    <location>
        <begin position="136"/>
        <end position="249"/>
    </location>
</feature>
<evidence type="ECO:0000259" key="2">
    <source>
        <dbReference type="Pfam" id="PF01520"/>
    </source>
</evidence>
<dbReference type="Pfam" id="PF01520">
    <property type="entry name" value="Amidase_3"/>
    <property type="match status" value="1"/>
</dbReference>
<accession>A0A1F7YNZ2</accession>